<name>A0ABS6TBI5_9ENTE</name>
<keyword evidence="8" id="KW-1185">Reference proteome</keyword>
<evidence type="ECO:0000259" key="5">
    <source>
        <dbReference type="Pfam" id="PF06144"/>
    </source>
</evidence>
<organism evidence="7 8">
    <name type="scientific">Enterococcus alishanensis</name>
    <dbReference type="NCBI Taxonomy" id="1303817"/>
    <lineage>
        <taxon>Bacteria</taxon>
        <taxon>Bacillati</taxon>
        <taxon>Bacillota</taxon>
        <taxon>Bacilli</taxon>
        <taxon>Lactobacillales</taxon>
        <taxon>Enterococcaceae</taxon>
        <taxon>Enterococcus</taxon>
    </lineage>
</organism>
<keyword evidence="3" id="KW-0235">DNA replication</keyword>
<dbReference type="EC" id="2.7.7.7" evidence="7"/>
<reference evidence="7 8" key="1">
    <citation type="submission" date="2021-06" db="EMBL/GenBank/DDBJ databases">
        <title>Enterococcus alishanensis sp. nov., a novel lactic acid bacterium isolated from fresh coffee beans.</title>
        <authorList>
            <person name="Chen Y.-S."/>
        </authorList>
    </citation>
    <scope>NUCLEOTIDE SEQUENCE [LARGE SCALE GENOMIC DNA]</scope>
    <source>
        <strain evidence="7 8">ALS3</strain>
    </source>
</reference>
<evidence type="ECO:0000259" key="6">
    <source>
        <dbReference type="Pfam" id="PF21694"/>
    </source>
</evidence>
<proteinExistence type="predicted"/>
<evidence type="ECO:0000256" key="3">
    <source>
        <dbReference type="ARBA" id="ARBA00022705"/>
    </source>
</evidence>
<dbReference type="NCBIfam" id="TIGR01128">
    <property type="entry name" value="holA"/>
    <property type="match status" value="1"/>
</dbReference>
<dbReference type="Pfam" id="PF06144">
    <property type="entry name" value="DNA_pol3_delta"/>
    <property type="match status" value="1"/>
</dbReference>
<protein>
    <submittedName>
        <fullName evidence="7">DNA polymerase III subunit delta</fullName>
        <ecNumber evidence="7">2.7.7.7</ecNumber>
    </submittedName>
</protein>
<keyword evidence="4" id="KW-0239">DNA-directed DNA polymerase</keyword>
<evidence type="ECO:0000313" key="8">
    <source>
        <dbReference type="Proteomes" id="UP000774130"/>
    </source>
</evidence>
<dbReference type="RefSeq" id="WP_218325314.1">
    <property type="nucleotide sequence ID" value="NZ_JAHUZB010000002.1"/>
</dbReference>
<dbReference type="EMBL" id="JAHUZB010000002">
    <property type="protein sequence ID" value="MBV7390267.1"/>
    <property type="molecule type" value="Genomic_DNA"/>
</dbReference>
<evidence type="ECO:0000313" key="7">
    <source>
        <dbReference type="EMBL" id="MBV7390267.1"/>
    </source>
</evidence>
<dbReference type="Proteomes" id="UP000774130">
    <property type="component" value="Unassembled WGS sequence"/>
</dbReference>
<evidence type="ECO:0000256" key="4">
    <source>
        <dbReference type="ARBA" id="ARBA00022932"/>
    </source>
</evidence>
<dbReference type="PANTHER" id="PTHR34388:SF1">
    <property type="entry name" value="DNA POLYMERASE III SUBUNIT DELTA"/>
    <property type="match status" value="1"/>
</dbReference>
<evidence type="ECO:0000256" key="1">
    <source>
        <dbReference type="ARBA" id="ARBA00022679"/>
    </source>
</evidence>
<feature type="domain" description="DNA polymerase III delta N-terminal" evidence="5">
    <location>
        <begin position="19"/>
        <end position="143"/>
    </location>
</feature>
<feature type="domain" description="DNA polymerase III delta subunit-like C-terminal" evidence="6">
    <location>
        <begin position="217"/>
        <end position="336"/>
    </location>
</feature>
<sequence>MNVQQALKEITNDPLKPVYLILGTEGYLQQVIRNAFFTRMKRDNLEELNFMNFDSSEGNLASVVAEAESLPFFGDYRLVFVENPSFLTGEKKIADQEAAIEEMITYLKRPLESTVLVFWANYEKLDARKKITKALKKAAETIEVAPLAEAPLKSYVQQYLKKENVTISAEAFDLLLRLIDFDLSKIMNELEKLILAADPSVGITIAEVRNLVPKTLEHNVFEITEELLKGNSGKTIQIYQDLLLQGEETIRLNAILISQIRLLLQTKILMKIGYQQANIAETLSVHPYRVKMAMQQVKGISEKLLIDLFDQLVENDFLVKSGQADKELSFQLFVLKTAEKIKLAK</sequence>
<dbReference type="Pfam" id="PF21694">
    <property type="entry name" value="DNA_pol3_delta_C"/>
    <property type="match status" value="1"/>
</dbReference>
<keyword evidence="1 7" id="KW-0808">Transferase</keyword>
<comment type="caution">
    <text evidence="7">The sequence shown here is derived from an EMBL/GenBank/DDBJ whole genome shotgun (WGS) entry which is preliminary data.</text>
</comment>
<dbReference type="GO" id="GO:0003887">
    <property type="term" value="F:DNA-directed DNA polymerase activity"/>
    <property type="evidence" value="ECO:0007669"/>
    <property type="project" value="UniProtKB-EC"/>
</dbReference>
<dbReference type="InterPro" id="IPR005790">
    <property type="entry name" value="DNA_polIII_delta"/>
</dbReference>
<gene>
    <name evidence="7" type="primary">holA</name>
    <name evidence="7" type="ORF">KUA55_06205</name>
</gene>
<accession>A0ABS6TBI5</accession>
<evidence type="ECO:0000256" key="2">
    <source>
        <dbReference type="ARBA" id="ARBA00022695"/>
    </source>
</evidence>
<dbReference type="InterPro" id="IPR010372">
    <property type="entry name" value="DNA_pol3_delta_N"/>
</dbReference>
<dbReference type="InterPro" id="IPR048466">
    <property type="entry name" value="DNA_pol3_delta-like_C"/>
</dbReference>
<dbReference type="PANTHER" id="PTHR34388">
    <property type="entry name" value="DNA POLYMERASE III SUBUNIT DELTA"/>
    <property type="match status" value="1"/>
</dbReference>
<keyword evidence="2 7" id="KW-0548">Nucleotidyltransferase</keyword>